<feature type="coiled-coil region" evidence="5">
    <location>
        <begin position="1010"/>
        <end position="1044"/>
    </location>
</feature>
<evidence type="ECO:0000256" key="2">
    <source>
        <dbReference type="ARBA" id="ARBA00022927"/>
    </source>
</evidence>
<dbReference type="GO" id="GO:0034517">
    <property type="term" value="P:ribophagy"/>
    <property type="evidence" value="ECO:0007669"/>
    <property type="project" value="TreeGrafter"/>
</dbReference>
<dbReference type="GO" id="GO:0034727">
    <property type="term" value="P:piecemeal microautophagy of the nucleus"/>
    <property type="evidence" value="ECO:0007669"/>
    <property type="project" value="TreeGrafter"/>
</dbReference>
<dbReference type="InterPro" id="IPR045326">
    <property type="entry name" value="ATG17-like_dom"/>
</dbReference>
<name>A0AAV4F1C0_9GAST</name>
<dbReference type="GO" id="GO:0015031">
    <property type="term" value="P:protein transport"/>
    <property type="evidence" value="ECO:0007669"/>
    <property type="project" value="UniProtKB-KW"/>
</dbReference>
<comment type="caution">
    <text evidence="9">The sequence shown here is derived from an EMBL/GenBank/DDBJ whole genome shotgun (WGS) entry which is preliminary data.</text>
</comment>
<dbReference type="InterPro" id="IPR040040">
    <property type="entry name" value="ATG11"/>
</dbReference>
<sequence>MMFLNFLKVSRLQVELTRLTGIPTEKQILLVSGGHSLKADQKVMSYGAGADTNPVFLFSKKAIESQEPPIIRSAATKDVLVALRDALHKVMGMPPQIECISMGTKVACQIRDSASKILTFCKNEFKEQHLQYQGWGTVVANLEEIAQALHHSKAKFTATAAKFLPQRDQYFTMLENFSEVMDLLQRIPLLKALHEGGTVTATGAIPFNKSIGSSHSSFITSSSFVPSTLLEWITSQGQGQSLENLRHKCYQDLLVFNSQMFEHFNHQVDEVLKEVTADPLHNKELLGIERRLSDLEKRCNEAMRIAEEQNDVTQNFFLKHAANLSKTADVSSVLPNLCQTHKQQLKMMVERQQRIEALQNNFLKSKQEMSTNIHQRLSWVMHVETSIAQLDNELIFHMKSMKILQCNLELLSQVKVAPKVYADIVVETARRRKFSNTFAQWAETLAEDSTRVYTTETQRRKSFAQSIGDHFLLDTLFKGFDDVPPSFATQAPKPFDCDLPEITADDMDLLWSAAPELKEYLRISDESTFFPSSFPCKERIGSPFAHIVLPTSQSSQTEWVEQPSVVKATEAPPTKFTLPELQETMPTQNLPQVSASQTRGCFRQSKAVSAAAQEERGPSVYTTTTAILTETATYVPMSKSAATPAASGVSLVHPTRSPHPATVAASPTDREQLCRLGASPPHTESTSPPSSSEFATADFYFEDSMPSPLASSSEKQREENSWRNKKAVVEEEEEEEESSKTSTLVSSLQAELANREVLIRELEEKLKEHIASPPRQHHQNFLLSDNSITVAPCLSSSDTTTSTPPMEDALDVSLVINKFETVRISDTHMEELQQSLDQVKADLAKAKSDLFQTDKLKLDLEHANADLAKAKDNLYCSELALTEKEEEGKRALLEKDTMIQCLKAQLASAKGELVKASEVGTEQEKRINSLQETVLAHEIKAKELTREVTMGKESLEQVKGKLITVRDSLITDLSPLKQDLVKLRSSIISNKAEFQATVVSTLGSVQKVVCLFSKETAAAAESQREALQEEIQQLKAKLHAAESATAEQLVHLQTVKEDCGAQLSRAEVMLAKKLSEAKAEFDVALKDQATKHALEMELELEKCASELKEKEEAVARQTEELAVLRERLAQEVKEAKLAAEEERELLALAYSNNLRQAEDSNAKELEAVTARLRKEFEAALETSNQEAEKKLAEQESEQDALRLEMQNEHAQAIVSLREQLEQDHEGATSRLREQMEREHKAAADDLKAQVSELKESLTSTLEQTQLDHANKLTQLKAEFDQERETLQTELDSYRDRPRSDSSTQPDPNILALHQACGETQTESQDNESGSNIAAAATAEGVNSKITSSETQTDMNLLADVISLNSSISFSSEEMIANKMSASLTGDDKEGKLSSTDTTPVNTASTQDTIDDLNLQLACAQEKIAAMNEEIRTLRDKVKEANTATSPLRPELSRLLSAASEGSSAGKMEGAQAAYQDMMASSCTAASFILMEGDQQGKAVGGAQTDPQIVKSKDQKIAHLEKKLKDVSTDKVSIRGCDKGDIVLLCLDESHDQYVVFTVLTYLHFLHSDSLEPLGLRFGADGRCRKSWILAEVVEKEFCLAKKAHNRFRVPQGTCFYRVKCKPWTYEGDYKTLMGRPLPPAEHDGSSKQGGKGEQGGARPKKSKDCA</sequence>
<feature type="domain" description="Autophagy protein ATG17-like" evidence="7">
    <location>
        <begin position="110"/>
        <end position="469"/>
    </location>
</feature>
<feature type="region of interest" description="Disordered" evidence="6">
    <location>
        <begin position="1383"/>
        <end position="1404"/>
    </location>
</feature>
<evidence type="ECO:0000256" key="6">
    <source>
        <dbReference type="SAM" id="MobiDB-lite"/>
    </source>
</evidence>
<feature type="region of interest" description="Disordered" evidence="6">
    <location>
        <begin position="649"/>
        <end position="747"/>
    </location>
</feature>
<feature type="coiled-coil region" evidence="5">
    <location>
        <begin position="829"/>
        <end position="873"/>
    </location>
</feature>
<dbReference type="GO" id="GO:1990316">
    <property type="term" value="C:Atg1/ULK1 kinase complex"/>
    <property type="evidence" value="ECO:0007669"/>
    <property type="project" value="TreeGrafter"/>
</dbReference>
<feature type="domain" description="Autophagy-related protein 11 C-terminal" evidence="8">
    <location>
        <begin position="1511"/>
        <end position="1621"/>
    </location>
</feature>
<dbReference type="Gene3D" id="3.10.20.90">
    <property type="entry name" value="Phosphatidylinositol 3-kinase Catalytic Subunit, Chain A, domain 1"/>
    <property type="match status" value="1"/>
</dbReference>
<reference evidence="9 10" key="1">
    <citation type="journal article" date="2021" name="Elife">
        <title>Chloroplast acquisition without the gene transfer in kleptoplastic sea slugs, Plakobranchus ocellatus.</title>
        <authorList>
            <person name="Maeda T."/>
            <person name="Takahashi S."/>
            <person name="Yoshida T."/>
            <person name="Shimamura S."/>
            <person name="Takaki Y."/>
            <person name="Nagai Y."/>
            <person name="Toyoda A."/>
            <person name="Suzuki Y."/>
            <person name="Arimoto A."/>
            <person name="Ishii H."/>
            <person name="Satoh N."/>
            <person name="Nishiyama T."/>
            <person name="Hasebe M."/>
            <person name="Maruyama T."/>
            <person name="Minagawa J."/>
            <person name="Obokata J."/>
            <person name="Shigenobu S."/>
        </authorList>
    </citation>
    <scope>NUCLEOTIDE SEQUENCE [LARGE SCALE GENOMIC DNA]</scope>
</reference>
<keyword evidence="3" id="KW-0072">Autophagy</keyword>
<evidence type="ECO:0000313" key="9">
    <source>
        <dbReference type="EMBL" id="GFR67153.1"/>
    </source>
</evidence>
<evidence type="ECO:0000256" key="5">
    <source>
        <dbReference type="SAM" id="Coils"/>
    </source>
</evidence>
<organism evidence="9 10">
    <name type="scientific">Elysia marginata</name>
    <dbReference type="NCBI Taxonomy" id="1093978"/>
    <lineage>
        <taxon>Eukaryota</taxon>
        <taxon>Metazoa</taxon>
        <taxon>Spiralia</taxon>
        <taxon>Lophotrochozoa</taxon>
        <taxon>Mollusca</taxon>
        <taxon>Gastropoda</taxon>
        <taxon>Heterobranchia</taxon>
        <taxon>Euthyneura</taxon>
        <taxon>Panpulmonata</taxon>
        <taxon>Sacoglossa</taxon>
        <taxon>Placobranchoidea</taxon>
        <taxon>Plakobranchidae</taxon>
        <taxon>Elysia</taxon>
    </lineage>
</organism>
<keyword evidence="2" id="KW-0653">Protein transport</keyword>
<gene>
    <name evidence="9" type="ORF">ElyMa_000246100</name>
</gene>
<dbReference type="Pfam" id="PF10377">
    <property type="entry name" value="ATG11"/>
    <property type="match status" value="1"/>
</dbReference>
<dbReference type="GO" id="GO:0000045">
    <property type="term" value="P:autophagosome assembly"/>
    <property type="evidence" value="ECO:0007669"/>
    <property type="project" value="InterPro"/>
</dbReference>
<evidence type="ECO:0000259" key="7">
    <source>
        <dbReference type="Pfam" id="PF04108"/>
    </source>
</evidence>
<dbReference type="GO" id="GO:0061723">
    <property type="term" value="P:glycophagy"/>
    <property type="evidence" value="ECO:0007669"/>
    <property type="project" value="TreeGrafter"/>
</dbReference>
<keyword evidence="1" id="KW-0813">Transport</keyword>
<keyword evidence="4 5" id="KW-0175">Coiled coil</keyword>
<feature type="coiled-coil region" evidence="5">
    <location>
        <begin position="1409"/>
        <end position="1443"/>
    </location>
</feature>
<dbReference type="GO" id="GO:0034045">
    <property type="term" value="C:phagophore assembly site membrane"/>
    <property type="evidence" value="ECO:0007669"/>
    <property type="project" value="TreeGrafter"/>
</dbReference>
<feature type="region of interest" description="Disordered" evidence="6">
    <location>
        <begin position="1220"/>
        <end position="1245"/>
    </location>
</feature>
<accession>A0AAV4F1C0</accession>
<evidence type="ECO:0000259" key="8">
    <source>
        <dbReference type="Pfam" id="PF10377"/>
    </source>
</evidence>
<dbReference type="EMBL" id="BMAT01000485">
    <property type="protein sequence ID" value="GFR67153.1"/>
    <property type="molecule type" value="Genomic_DNA"/>
</dbReference>
<dbReference type="PANTHER" id="PTHR13222:SF1">
    <property type="entry name" value="RB1-INDUCIBLE COILED-COIL PROTEIN 1"/>
    <property type="match status" value="1"/>
</dbReference>
<dbReference type="Proteomes" id="UP000762676">
    <property type="component" value="Unassembled WGS sequence"/>
</dbReference>
<feature type="coiled-coil region" evidence="5">
    <location>
        <begin position="899"/>
        <end position="947"/>
    </location>
</feature>
<feature type="coiled-coil region" evidence="5">
    <location>
        <begin position="285"/>
        <end position="312"/>
    </location>
</feature>
<evidence type="ECO:0000313" key="10">
    <source>
        <dbReference type="Proteomes" id="UP000762676"/>
    </source>
</evidence>
<dbReference type="GO" id="GO:0061709">
    <property type="term" value="P:reticulophagy"/>
    <property type="evidence" value="ECO:0007669"/>
    <property type="project" value="TreeGrafter"/>
</dbReference>
<dbReference type="GO" id="GO:0000422">
    <property type="term" value="P:autophagy of mitochondrion"/>
    <property type="evidence" value="ECO:0007669"/>
    <property type="project" value="TreeGrafter"/>
</dbReference>
<dbReference type="GO" id="GO:0060090">
    <property type="term" value="F:molecular adaptor activity"/>
    <property type="evidence" value="ECO:0007669"/>
    <property type="project" value="TreeGrafter"/>
</dbReference>
<dbReference type="PANTHER" id="PTHR13222">
    <property type="entry name" value="RB1-INDUCIBLE COILED-COIL"/>
    <property type="match status" value="1"/>
</dbReference>
<feature type="region of interest" description="Disordered" evidence="6">
    <location>
        <begin position="1634"/>
        <end position="1666"/>
    </location>
</feature>
<evidence type="ECO:0000256" key="1">
    <source>
        <dbReference type="ARBA" id="ARBA00022448"/>
    </source>
</evidence>
<feature type="compositionally biased region" description="Polar residues" evidence="6">
    <location>
        <begin position="1392"/>
        <end position="1404"/>
    </location>
</feature>
<dbReference type="Pfam" id="PF04108">
    <property type="entry name" value="ATG17_like"/>
    <property type="match status" value="1"/>
</dbReference>
<evidence type="ECO:0000256" key="3">
    <source>
        <dbReference type="ARBA" id="ARBA00023006"/>
    </source>
</evidence>
<dbReference type="InterPro" id="IPR019460">
    <property type="entry name" value="Atg11_C"/>
</dbReference>
<proteinExistence type="predicted"/>
<protein>
    <submittedName>
        <fullName evidence="9">Ras-specific guanine nucleotide-releasing factor 2</fullName>
    </submittedName>
</protein>
<feature type="compositionally biased region" description="Low complexity" evidence="6">
    <location>
        <begin position="679"/>
        <end position="693"/>
    </location>
</feature>
<keyword evidence="10" id="KW-1185">Reference proteome</keyword>
<dbReference type="GO" id="GO:0019901">
    <property type="term" value="F:protein kinase binding"/>
    <property type="evidence" value="ECO:0007669"/>
    <property type="project" value="TreeGrafter"/>
</dbReference>
<evidence type="ECO:0000256" key="4">
    <source>
        <dbReference type="ARBA" id="ARBA00023054"/>
    </source>
</evidence>